<proteinExistence type="inferred from homology"/>
<evidence type="ECO:0000259" key="4">
    <source>
        <dbReference type="Pfam" id="PF00370"/>
    </source>
</evidence>
<dbReference type="AlphaFoldDB" id="A0A3L9DWG3"/>
<dbReference type="InterPro" id="IPR018484">
    <property type="entry name" value="FGGY_N"/>
</dbReference>
<dbReference type="OrthoDB" id="9760563at2"/>
<feature type="domain" description="Carbohydrate kinase FGGY N-terminal" evidence="4">
    <location>
        <begin position="15"/>
        <end position="239"/>
    </location>
</feature>
<gene>
    <name evidence="6" type="ORF">EAF07_06145</name>
</gene>
<organism evidence="6 7">
    <name type="scientific">Streptococcus hillyeri</name>
    <dbReference type="NCBI Taxonomy" id="2282420"/>
    <lineage>
        <taxon>Bacteria</taxon>
        <taxon>Bacillati</taxon>
        <taxon>Bacillota</taxon>
        <taxon>Bacilli</taxon>
        <taxon>Lactobacillales</taxon>
        <taxon>Streptococcaceae</taxon>
        <taxon>Streptococcus</taxon>
    </lineage>
</organism>
<protein>
    <submittedName>
        <fullName evidence="6">ATPase</fullName>
    </submittedName>
</protein>
<keyword evidence="7" id="KW-1185">Reference proteome</keyword>
<dbReference type="InterPro" id="IPR018485">
    <property type="entry name" value="FGGY_C"/>
</dbReference>
<dbReference type="GO" id="GO:0005975">
    <property type="term" value="P:carbohydrate metabolic process"/>
    <property type="evidence" value="ECO:0007669"/>
    <property type="project" value="InterPro"/>
</dbReference>
<comment type="similarity">
    <text evidence="1">Belongs to the FGGY kinase family.</text>
</comment>
<keyword evidence="2" id="KW-0808">Transferase</keyword>
<dbReference type="PANTHER" id="PTHR43095">
    <property type="entry name" value="SUGAR KINASE"/>
    <property type="match status" value="1"/>
</dbReference>
<evidence type="ECO:0000313" key="6">
    <source>
        <dbReference type="EMBL" id="RLY03120.1"/>
    </source>
</evidence>
<keyword evidence="3" id="KW-0418">Kinase</keyword>
<feature type="domain" description="Carbohydrate kinase FGGY C-terminal" evidence="5">
    <location>
        <begin position="275"/>
        <end position="470"/>
    </location>
</feature>
<evidence type="ECO:0000256" key="3">
    <source>
        <dbReference type="ARBA" id="ARBA00022777"/>
    </source>
</evidence>
<dbReference type="CDD" id="cd07809">
    <property type="entry name" value="ASKHA_NBD_FGGY_BaXK-like"/>
    <property type="match status" value="1"/>
</dbReference>
<dbReference type="RefSeq" id="WP_121835700.1">
    <property type="nucleotide sequence ID" value="NZ_CP163513.1"/>
</dbReference>
<name>A0A3L9DWG3_9STRE</name>
<evidence type="ECO:0000256" key="1">
    <source>
        <dbReference type="ARBA" id="ARBA00009156"/>
    </source>
</evidence>
<evidence type="ECO:0000259" key="5">
    <source>
        <dbReference type="Pfam" id="PF02782"/>
    </source>
</evidence>
<evidence type="ECO:0000256" key="2">
    <source>
        <dbReference type="ARBA" id="ARBA00022679"/>
    </source>
</evidence>
<dbReference type="Proteomes" id="UP000279194">
    <property type="component" value="Unassembled WGS sequence"/>
</dbReference>
<reference evidence="6 7" key="1">
    <citation type="submission" date="2018-10" db="EMBL/GenBank/DDBJ databases">
        <title>Streptococcus hillyeri sp. nov., isolated from equine tracheal sample.</title>
        <authorList>
            <person name="Macfadyen A.C."/>
            <person name="Waller A."/>
            <person name="Paterson G.K."/>
        </authorList>
    </citation>
    <scope>NUCLEOTIDE SEQUENCE [LARGE SCALE GENOMIC DNA]</scope>
    <source>
        <strain evidence="6 7">28462</strain>
    </source>
</reference>
<dbReference type="InterPro" id="IPR043129">
    <property type="entry name" value="ATPase_NBD"/>
</dbReference>
<dbReference type="Pfam" id="PF02782">
    <property type="entry name" value="FGGY_C"/>
    <property type="match status" value="1"/>
</dbReference>
<dbReference type="EMBL" id="RCVM01000010">
    <property type="protein sequence ID" value="RLY03120.1"/>
    <property type="molecule type" value="Genomic_DNA"/>
</dbReference>
<dbReference type="Gene3D" id="3.30.420.40">
    <property type="match status" value="2"/>
</dbReference>
<accession>A0A3L9DWG3</accession>
<dbReference type="InterPro" id="IPR050406">
    <property type="entry name" value="FGGY_Carb_Kinase"/>
</dbReference>
<sequence length="528" mass="57471">MRHIIDDLTNGRTSLGVEFGSTRIKAVLIDSQKQPIASGSHDWENQLVDGIWTYSLDSIWQGLQSAYRELVQDVKMTYQVDLTKIGQIGFSAMMHGYLAFDKEDKLLVPFRTWRNTITGQAAHELSQLFDFNIPERWSIAHLYQAILNQEEHVSKIAYVTTLAGYIHWQLTGEKVLGVGDASGMFPIDSTTGDYNSVFLNQFAELTQQYQLPWDLKAILPKVLSAGTVAGTLTEQGAKLLDPTGQLQAGSQLCPPEGDAGTGMVATNSVRQRTGNVSAGTSIFAMIVLEKELENRYSEIDIVTTPVGDAVAMVHANNCSSDINAWVKLFKEFSALSGQEISDAELYPLLFNAALTGEKDCGGLLSYGYYSGESITGLTEGRPLLMRTPESRFTVPNLMRSHILSAFTTLAIGMEILVDKEAVAIDKLLGHGGIFKTPQVAQQLLAGAMSSPVSVMETAGEGGAWGIALLADYLTAAETSLEDYLDGVVFANAAVQTVQPEVTDVEGFKAYLETYKNGLPVEKLAVEKI</sequence>
<dbReference type="SUPFAM" id="SSF53067">
    <property type="entry name" value="Actin-like ATPase domain"/>
    <property type="match status" value="2"/>
</dbReference>
<comment type="caution">
    <text evidence="6">The sequence shown here is derived from an EMBL/GenBank/DDBJ whole genome shotgun (WGS) entry which is preliminary data.</text>
</comment>
<dbReference type="GO" id="GO:0016301">
    <property type="term" value="F:kinase activity"/>
    <property type="evidence" value="ECO:0007669"/>
    <property type="project" value="UniProtKB-KW"/>
</dbReference>
<dbReference type="Pfam" id="PF00370">
    <property type="entry name" value="FGGY_N"/>
    <property type="match status" value="1"/>
</dbReference>
<dbReference type="PANTHER" id="PTHR43095:SF5">
    <property type="entry name" value="XYLULOSE KINASE"/>
    <property type="match status" value="1"/>
</dbReference>
<evidence type="ECO:0000313" key="7">
    <source>
        <dbReference type="Proteomes" id="UP000279194"/>
    </source>
</evidence>